<dbReference type="EMBL" id="UYRS01002684">
    <property type="protein sequence ID" value="VDK25955.1"/>
    <property type="molecule type" value="Genomic_DNA"/>
</dbReference>
<reference evidence="3" key="1">
    <citation type="submission" date="2017-02" db="UniProtKB">
        <authorList>
            <consortium name="WormBaseParasite"/>
        </authorList>
    </citation>
    <scope>IDENTIFICATION</scope>
</reference>
<dbReference type="Proteomes" id="UP000282613">
    <property type="component" value="Unassembled WGS sequence"/>
</dbReference>
<name>A0A0R3VZ68_TAEAS</name>
<reference evidence="1 2" key="2">
    <citation type="submission" date="2018-11" db="EMBL/GenBank/DDBJ databases">
        <authorList>
            <consortium name="Pathogen Informatics"/>
        </authorList>
    </citation>
    <scope>NUCLEOTIDE SEQUENCE [LARGE SCALE GENOMIC DNA]</scope>
</reference>
<dbReference type="WBParaSite" id="TASK_0000271201-mRNA-1">
    <property type="protein sequence ID" value="TASK_0000271201-mRNA-1"/>
    <property type="gene ID" value="TASK_0000271201"/>
</dbReference>
<evidence type="ECO:0000313" key="2">
    <source>
        <dbReference type="Proteomes" id="UP000282613"/>
    </source>
</evidence>
<accession>A0A0R3VZ68</accession>
<sequence length="101" mass="11533">MRHGVMKSIMDFLQLPTYKIKIRKQGAVDVILVDRDEQKSAPIVVENQENHNLLLFMQMLSIVMNIHYYRAVALGVMVVPAFRLSHIIEENKAADAALGRE</sequence>
<organism evidence="3">
    <name type="scientific">Taenia asiatica</name>
    <name type="common">Asian tapeworm</name>
    <dbReference type="NCBI Taxonomy" id="60517"/>
    <lineage>
        <taxon>Eukaryota</taxon>
        <taxon>Metazoa</taxon>
        <taxon>Spiralia</taxon>
        <taxon>Lophotrochozoa</taxon>
        <taxon>Platyhelminthes</taxon>
        <taxon>Cestoda</taxon>
        <taxon>Eucestoda</taxon>
        <taxon>Cyclophyllidea</taxon>
        <taxon>Taeniidae</taxon>
        <taxon>Taenia</taxon>
    </lineage>
</organism>
<evidence type="ECO:0000313" key="3">
    <source>
        <dbReference type="WBParaSite" id="TASK_0000271201-mRNA-1"/>
    </source>
</evidence>
<gene>
    <name evidence="1" type="ORF">TASK_LOCUS2713</name>
</gene>
<dbReference type="AlphaFoldDB" id="A0A0R3VZ68"/>
<evidence type="ECO:0000313" key="1">
    <source>
        <dbReference type="EMBL" id="VDK25955.1"/>
    </source>
</evidence>
<keyword evidence="2" id="KW-1185">Reference proteome</keyword>
<protein>
    <submittedName>
        <fullName evidence="3">Transmembrane protein</fullName>
    </submittedName>
</protein>
<proteinExistence type="predicted"/>